<dbReference type="EMBL" id="KI392436">
    <property type="protein sequence ID" value="ERN16597.1"/>
    <property type="molecule type" value="Genomic_DNA"/>
</dbReference>
<dbReference type="HOGENOM" id="CLU_164471_0_0_1"/>
<evidence type="ECO:0000313" key="2">
    <source>
        <dbReference type="EMBL" id="ERN16597.1"/>
    </source>
</evidence>
<feature type="region of interest" description="Disordered" evidence="1">
    <location>
        <begin position="102"/>
        <end position="123"/>
    </location>
</feature>
<gene>
    <name evidence="2" type="ORF">AMTR_s00311p00007670</name>
</gene>
<name>U5D5A6_AMBTC</name>
<dbReference type="Gramene" id="ERN16597">
    <property type="protein sequence ID" value="ERN16597"/>
    <property type="gene ID" value="AMTR_s00311p00007670"/>
</dbReference>
<reference evidence="3" key="1">
    <citation type="journal article" date="2013" name="Science">
        <title>The Amborella genome and the evolution of flowering plants.</title>
        <authorList>
            <consortium name="Amborella Genome Project"/>
        </authorList>
    </citation>
    <scope>NUCLEOTIDE SEQUENCE [LARGE SCALE GENOMIC DNA]</scope>
</reference>
<dbReference type="Proteomes" id="UP000017836">
    <property type="component" value="Unassembled WGS sequence"/>
</dbReference>
<accession>U5D5A6</accession>
<feature type="non-terminal residue" evidence="2">
    <location>
        <position position="1"/>
    </location>
</feature>
<proteinExistence type="predicted"/>
<evidence type="ECO:0000256" key="1">
    <source>
        <dbReference type="SAM" id="MobiDB-lite"/>
    </source>
</evidence>
<sequence length="123" mass="13869">EIENLLRRGEIRVTHGKDGSTVVDILEPGSTFDALSEDSVEELFDQLTDGLTVSTTSSDHPAAELHALSQRKTVQEMRDSIEDEEDGVQVVIHTDEYGAFQKPHGTFSMRPMSRLRKDERKRD</sequence>
<organism evidence="2 3">
    <name type="scientific">Amborella trichopoda</name>
    <dbReference type="NCBI Taxonomy" id="13333"/>
    <lineage>
        <taxon>Eukaryota</taxon>
        <taxon>Viridiplantae</taxon>
        <taxon>Streptophyta</taxon>
        <taxon>Embryophyta</taxon>
        <taxon>Tracheophyta</taxon>
        <taxon>Spermatophyta</taxon>
        <taxon>Magnoliopsida</taxon>
        <taxon>Amborellales</taxon>
        <taxon>Amborellaceae</taxon>
        <taxon>Amborella</taxon>
    </lineage>
</organism>
<keyword evidence="3" id="KW-1185">Reference proteome</keyword>
<dbReference type="AlphaFoldDB" id="U5D5A6"/>
<evidence type="ECO:0000313" key="3">
    <source>
        <dbReference type="Proteomes" id="UP000017836"/>
    </source>
</evidence>
<protein>
    <submittedName>
        <fullName evidence="2">Uncharacterized protein</fullName>
    </submittedName>
</protein>